<feature type="domain" description="Methyltransferase type 11" evidence="4">
    <location>
        <begin position="49"/>
        <end position="140"/>
    </location>
</feature>
<dbReference type="Proteomes" id="UP000494108">
    <property type="component" value="Unassembled WGS sequence"/>
</dbReference>
<dbReference type="EMBL" id="CADIJX010000015">
    <property type="protein sequence ID" value="CAB3710659.1"/>
    <property type="molecule type" value="Genomic_DNA"/>
</dbReference>
<dbReference type="Gene3D" id="3.40.50.150">
    <property type="entry name" value="Vaccinia Virus protein VP39"/>
    <property type="match status" value="1"/>
</dbReference>
<keyword evidence="6" id="KW-1185">Reference proteome</keyword>
<gene>
    <name evidence="5" type="primary">COQ3</name>
    <name evidence="5" type="ORF">LMG3431_05982</name>
</gene>
<dbReference type="InterPro" id="IPR029063">
    <property type="entry name" value="SAM-dependent_MTases_sf"/>
</dbReference>
<evidence type="ECO:0000256" key="2">
    <source>
        <dbReference type="ARBA" id="ARBA00022679"/>
    </source>
</evidence>
<reference evidence="5 6" key="1">
    <citation type="submission" date="2020-04" db="EMBL/GenBank/DDBJ databases">
        <authorList>
            <person name="De Canck E."/>
        </authorList>
    </citation>
    <scope>NUCLEOTIDE SEQUENCE [LARGE SCALE GENOMIC DNA]</scope>
    <source>
        <strain evidence="5 6">LMG 3431</strain>
    </source>
</reference>
<dbReference type="Pfam" id="PF08241">
    <property type="entry name" value="Methyltransf_11"/>
    <property type="match status" value="1"/>
</dbReference>
<dbReference type="RefSeq" id="WP_175178191.1">
    <property type="nucleotide sequence ID" value="NZ_CADIJX010000015.1"/>
</dbReference>
<sequence length="244" mass="26610">MSEQKPDQAHWTAVADQWIAWAGTPGHDAFWAYRAGLVAYLGAGRGRALEIGCGEGRVSREARALGYHVTATDAVAAMVQAARAADSADRYDVAPAHSLPYADGEFDLVIAYNVLMDVDDVPAALREARRVLKPGGTLFISIVHPFRDRGRFAGPEVDAPFVVDGTYFGREHFDGQETRDGLSMHFAGWSLPLQDYMAALEAAGLAIVSLREPQPDTASTAQLRQWSRMPMFLWIKARAIPPAV</sequence>
<dbReference type="CDD" id="cd02440">
    <property type="entry name" value="AdoMet_MTases"/>
    <property type="match status" value="1"/>
</dbReference>
<dbReference type="PANTHER" id="PTHR43464">
    <property type="entry name" value="METHYLTRANSFERASE"/>
    <property type="match status" value="1"/>
</dbReference>
<name>A0A6S7A396_9BURK</name>
<dbReference type="InterPro" id="IPR013216">
    <property type="entry name" value="Methyltransf_11"/>
</dbReference>
<evidence type="ECO:0000313" key="5">
    <source>
        <dbReference type="EMBL" id="CAB3710659.1"/>
    </source>
</evidence>
<dbReference type="PANTHER" id="PTHR43464:SF19">
    <property type="entry name" value="UBIQUINONE BIOSYNTHESIS O-METHYLTRANSFERASE, MITOCHONDRIAL"/>
    <property type="match status" value="1"/>
</dbReference>
<keyword evidence="3" id="KW-0949">S-adenosyl-L-methionine</keyword>
<evidence type="ECO:0000256" key="3">
    <source>
        <dbReference type="ARBA" id="ARBA00022691"/>
    </source>
</evidence>
<evidence type="ECO:0000256" key="1">
    <source>
        <dbReference type="ARBA" id="ARBA00022603"/>
    </source>
</evidence>
<accession>A0A6S7A396</accession>
<keyword evidence="1 5" id="KW-0489">Methyltransferase</keyword>
<proteinExistence type="predicted"/>
<dbReference type="AlphaFoldDB" id="A0A6S7A396"/>
<protein>
    <submittedName>
        <fullName evidence="5">Ubiquinone biosynthesis O-methyltransferase, mitochondrial</fullName>
        <ecNumber evidence="5">2.1.1.222</ecNumber>
    </submittedName>
</protein>
<organism evidence="5 6">
    <name type="scientific">Achromobacter pestifer</name>
    <dbReference type="NCBI Taxonomy" id="1353889"/>
    <lineage>
        <taxon>Bacteria</taxon>
        <taxon>Pseudomonadati</taxon>
        <taxon>Pseudomonadota</taxon>
        <taxon>Betaproteobacteria</taxon>
        <taxon>Burkholderiales</taxon>
        <taxon>Alcaligenaceae</taxon>
        <taxon>Achromobacter</taxon>
    </lineage>
</organism>
<dbReference type="GO" id="GO:0008757">
    <property type="term" value="F:S-adenosylmethionine-dependent methyltransferase activity"/>
    <property type="evidence" value="ECO:0007669"/>
    <property type="project" value="InterPro"/>
</dbReference>
<evidence type="ECO:0000313" key="6">
    <source>
        <dbReference type="Proteomes" id="UP000494108"/>
    </source>
</evidence>
<keyword evidence="2 5" id="KW-0808">Transferase</keyword>
<dbReference type="EC" id="2.1.1.222" evidence="5"/>
<keyword evidence="5" id="KW-0830">Ubiquinone</keyword>
<dbReference type="GO" id="GO:0102208">
    <property type="term" value="F:2-polyprenyl-6-hydroxyphenol methylase activity"/>
    <property type="evidence" value="ECO:0007669"/>
    <property type="project" value="UniProtKB-EC"/>
</dbReference>
<dbReference type="GO" id="GO:0032259">
    <property type="term" value="P:methylation"/>
    <property type="evidence" value="ECO:0007669"/>
    <property type="project" value="UniProtKB-KW"/>
</dbReference>
<evidence type="ECO:0000259" key="4">
    <source>
        <dbReference type="Pfam" id="PF08241"/>
    </source>
</evidence>
<dbReference type="SUPFAM" id="SSF53335">
    <property type="entry name" value="S-adenosyl-L-methionine-dependent methyltransferases"/>
    <property type="match status" value="1"/>
</dbReference>